<dbReference type="GO" id="GO:0005975">
    <property type="term" value="P:carbohydrate metabolic process"/>
    <property type="evidence" value="ECO:0007669"/>
    <property type="project" value="InterPro"/>
</dbReference>
<dbReference type="PANTHER" id="PTHR42715">
    <property type="entry name" value="BETA-GLUCOSIDASE"/>
    <property type="match status" value="1"/>
</dbReference>
<dbReference type="GO" id="GO:0004553">
    <property type="term" value="F:hydrolase activity, hydrolyzing O-glycosyl compounds"/>
    <property type="evidence" value="ECO:0007669"/>
    <property type="project" value="InterPro"/>
</dbReference>
<sequence>MPGATATRTRVCGDGVHPDRAGDGTRSWSRVSRRLRAGGRALNELDADLRAREVEAQMTDDERFSLLVGLTGASDLWPVRDERIPQGVPMCAGYVPGIPRLGVPALLMSDAGLGVTNPGYRPGDTATALPAGLALAASFNPVLARSSGKAIGREARSRGFNVQLAGAINLARDPRNGRNFEYLSEDPLLSATMAAESIIGIQQQGVIATTKHFSLNCNETNRHWLDAVIDPDATELGRLRAWRLTEIDREGDRQPARRIHLPGHNLRNGLATRLARIPGLHDGVHRVAPGHGHRVARLKHHNGIRVGGRDCGDQRILTPWQRQIGAVEALSFGTDREHDRDVCSPRSQHRPAS</sequence>
<gene>
    <name evidence="5" type="ORF">TBOG_00610</name>
</gene>
<feature type="domain" description="Glycoside hydrolase family 3 N-terminal" evidence="4">
    <location>
        <begin position="100"/>
        <end position="216"/>
    </location>
</feature>
<feature type="region of interest" description="Disordered" evidence="3">
    <location>
        <begin position="1"/>
        <end position="27"/>
    </location>
</feature>
<dbReference type="InterPro" id="IPR050288">
    <property type="entry name" value="Cellulose_deg_GH3"/>
</dbReference>
<dbReference type="Pfam" id="PF00933">
    <property type="entry name" value="Glyco_hydro_3"/>
    <property type="match status" value="1"/>
</dbReference>
<proteinExistence type="inferred from homology"/>
<evidence type="ECO:0000313" key="6">
    <source>
        <dbReference type="Proteomes" id="UP000005088"/>
    </source>
</evidence>
<evidence type="ECO:0000313" key="5">
    <source>
        <dbReference type="EMBL" id="EFD41775.2"/>
    </source>
</evidence>
<evidence type="ECO:0000259" key="4">
    <source>
        <dbReference type="Pfam" id="PF00933"/>
    </source>
</evidence>
<reference evidence="6" key="1">
    <citation type="submission" date="2009-03" db="EMBL/GenBank/DDBJ databases">
        <title>The Genome Sequence of Mycobacterium africanum strain K85 (originally listed here as Mycobacterium tuberculosis).</title>
        <authorList>
            <consortium name="The Broad Institute Genome Sequencing Platform"/>
            <person name="Small P."/>
            <person name="Gagneaux S."/>
            <person name="Hopewell P."/>
            <person name="Young S.K."/>
            <person name="Kodira C.D."/>
            <person name="Zeng Q."/>
            <person name="Koehrsen M."/>
            <person name="Alvarado L."/>
            <person name="Berlin A."/>
            <person name="Borenstein D."/>
            <person name="Chen Z."/>
            <person name="Engels R."/>
            <person name="Freedman E."/>
            <person name="Gellesch M."/>
            <person name="Goldberg J."/>
            <person name="Griggs A."/>
            <person name="Gujja S."/>
            <person name="Heiman D."/>
            <person name="Hepburn T."/>
            <person name="Howarth C."/>
            <person name="Jen D."/>
            <person name="Larson L."/>
            <person name="Lewis B."/>
            <person name="Mehta T."/>
            <person name="Park D."/>
            <person name="Pearson M."/>
            <person name="Roberts A."/>
            <person name="Saif S."/>
            <person name="Shea T."/>
            <person name="Shenoy N."/>
            <person name="Sisk P."/>
            <person name="Stolte C."/>
            <person name="Sykes S."/>
            <person name="Walk T."/>
            <person name="White J."/>
            <person name="Yandava C."/>
            <person name="Nusbaum C."/>
            <person name="Galagan J."/>
            <person name="Birren B."/>
        </authorList>
    </citation>
    <scope>NUCLEOTIDE SEQUENCE [LARGE SCALE GENOMIC DNA]</scope>
    <source>
        <strain evidence="6">K85</strain>
    </source>
</reference>
<dbReference type="InterPro" id="IPR036962">
    <property type="entry name" value="Glyco_hydro_3_N_sf"/>
</dbReference>
<keyword evidence="2" id="KW-0378">Hydrolase</keyword>
<evidence type="ECO:0000256" key="3">
    <source>
        <dbReference type="SAM" id="MobiDB-lite"/>
    </source>
</evidence>
<dbReference type="InterPro" id="IPR001764">
    <property type="entry name" value="Glyco_hydro_3_N"/>
</dbReference>
<evidence type="ECO:0000256" key="2">
    <source>
        <dbReference type="ARBA" id="ARBA00022801"/>
    </source>
</evidence>
<name>A0A9P2H509_MYCTX</name>
<organism evidence="5 6">
    <name type="scientific">Mycobacterium tuberculosis variant africanum K85</name>
    <dbReference type="NCBI Taxonomy" id="611304"/>
    <lineage>
        <taxon>Bacteria</taxon>
        <taxon>Bacillati</taxon>
        <taxon>Actinomycetota</taxon>
        <taxon>Actinomycetes</taxon>
        <taxon>Mycobacteriales</taxon>
        <taxon>Mycobacteriaceae</taxon>
        <taxon>Mycobacterium</taxon>
        <taxon>Mycobacterium tuberculosis complex</taxon>
    </lineage>
</organism>
<dbReference type="PANTHER" id="PTHR42715:SF10">
    <property type="entry name" value="BETA-GLUCOSIDASE"/>
    <property type="match status" value="1"/>
</dbReference>
<comment type="similarity">
    <text evidence="1">Belongs to the glycosyl hydrolase 3 family.</text>
</comment>
<dbReference type="PRINTS" id="PR00133">
    <property type="entry name" value="GLHYDRLASE3"/>
</dbReference>
<dbReference type="Proteomes" id="UP000005088">
    <property type="component" value="Unassembled WGS sequence"/>
</dbReference>
<dbReference type="Gene3D" id="3.20.20.300">
    <property type="entry name" value="Glycoside hydrolase, family 3, N-terminal domain"/>
    <property type="match status" value="1"/>
</dbReference>
<dbReference type="InterPro" id="IPR017853">
    <property type="entry name" value="GH"/>
</dbReference>
<dbReference type="AlphaFoldDB" id="A0A9P2H509"/>
<evidence type="ECO:0000256" key="1">
    <source>
        <dbReference type="ARBA" id="ARBA00005336"/>
    </source>
</evidence>
<protein>
    <recommendedName>
        <fullName evidence="4">Glycoside hydrolase family 3 N-terminal domain-containing protein</fullName>
    </recommendedName>
</protein>
<dbReference type="SUPFAM" id="SSF51445">
    <property type="entry name" value="(Trans)glycosidases"/>
    <property type="match status" value="1"/>
</dbReference>
<accession>A0A9P2H509</accession>
<dbReference type="EMBL" id="GG663503">
    <property type="protein sequence ID" value="EFD41775.2"/>
    <property type="molecule type" value="Genomic_DNA"/>
</dbReference>